<keyword evidence="18" id="KW-1185">Reference proteome</keyword>
<dbReference type="InterPro" id="IPR014014">
    <property type="entry name" value="RNA_helicase_DEAD_Q_motif"/>
</dbReference>
<feature type="region of interest" description="Disordered" evidence="13">
    <location>
        <begin position="1"/>
        <end position="150"/>
    </location>
</feature>
<dbReference type="GO" id="GO:0003723">
    <property type="term" value="F:RNA binding"/>
    <property type="evidence" value="ECO:0007669"/>
    <property type="project" value="UniProtKB-KW"/>
</dbReference>
<evidence type="ECO:0000313" key="18">
    <source>
        <dbReference type="Proteomes" id="UP000612746"/>
    </source>
</evidence>
<evidence type="ECO:0000256" key="13">
    <source>
        <dbReference type="SAM" id="MobiDB-lite"/>
    </source>
</evidence>
<evidence type="ECO:0000256" key="12">
    <source>
        <dbReference type="PROSITE-ProRule" id="PRU00552"/>
    </source>
</evidence>
<comment type="similarity">
    <text evidence="3">Belongs to the DEAD box helicase family. DDX54/DBP10 subfamily.</text>
</comment>
<dbReference type="SMART" id="SM01123">
    <property type="entry name" value="DBP10CT"/>
    <property type="match status" value="1"/>
</dbReference>
<feature type="domain" description="Helicase C-terminal" evidence="15">
    <location>
        <begin position="425"/>
        <end position="575"/>
    </location>
</feature>
<evidence type="ECO:0000256" key="2">
    <source>
        <dbReference type="ARBA" id="ARBA00004604"/>
    </source>
</evidence>
<dbReference type="InterPro" id="IPR033517">
    <property type="entry name" value="DDX54/DBP10_DEAD-box_helicase"/>
</dbReference>
<dbReference type="CDD" id="cd17959">
    <property type="entry name" value="DEADc_DDX54"/>
    <property type="match status" value="1"/>
</dbReference>
<evidence type="ECO:0000256" key="1">
    <source>
        <dbReference type="ARBA" id="ARBA00003706"/>
    </source>
</evidence>
<dbReference type="InterPro" id="IPR014001">
    <property type="entry name" value="Helicase_ATP-bd"/>
</dbReference>
<evidence type="ECO:0000256" key="10">
    <source>
        <dbReference type="ARBA" id="ARBA00023242"/>
    </source>
</evidence>
<feature type="compositionally biased region" description="Basic and acidic residues" evidence="13">
    <location>
        <begin position="965"/>
        <end position="987"/>
    </location>
</feature>
<name>A0A8H7UM09_9FUNG</name>
<feature type="compositionally biased region" description="Acidic residues" evidence="13">
    <location>
        <begin position="101"/>
        <end position="110"/>
    </location>
</feature>
<keyword evidence="10" id="KW-0539">Nucleus</keyword>
<keyword evidence="6" id="KW-0378">Hydrolase</keyword>
<evidence type="ECO:0000256" key="5">
    <source>
        <dbReference type="ARBA" id="ARBA00022741"/>
    </source>
</evidence>
<dbReference type="InterPro" id="IPR027417">
    <property type="entry name" value="P-loop_NTPase"/>
</dbReference>
<dbReference type="GO" id="GO:0005730">
    <property type="term" value="C:nucleolus"/>
    <property type="evidence" value="ECO:0007669"/>
    <property type="project" value="UniProtKB-SubCell"/>
</dbReference>
<evidence type="ECO:0000256" key="3">
    <source>
        <dbReference type="ARBA" id="ARBA00010379"/>
    </source>
</evidence>
<dbReference type="Pfam" id="PF00270">
    <property type="entry name" value="DEAD"/>
    <property type="match status" value="1"/>
</dbReference>
<dbReference type="PROSITE" id="PS51194">
    <property type="entry name" value="HELICASE_CTER"/>
    <property type="match status" value="1"/>
</dbReference>
<accession>A0A8H7UM09</accession>
<dbReference type="Proteomes" id="UP000612746">
    <property type="component" value="Unassembled WGS sequence"/>
</dbReference>
<dbReference type="PANTHER" id="PTHR47959">
    <property type="entry name" value="ATP-DEPENDENT RNA HELICASE RHLE-RELATED"/>
    <property type="match status" value="1"/>
</dbReference>
<evidence type="ECO:0000256" key="11">
    <source>
        <dbReference type="ARBA" id="ARBA00047984"/>
    </source>
</evidence>
<dbReference type="Gene3D" id="3.40.50.300">
    <property type="entry name" value="P-loop containing nucleotide triphosphate hydrolases"/>
    <property type="match status" value="2"/>
</dbReference>
<dbReference type="EC" id="3.6.4.13" evidence="4"/>
<dbReference type="PROSITE" id="PS51195">
    <property type="entry name" value="Q_MOTIF"/>
    <property type="match status" value="1"/>
</dbReference>
<dbReference type="InterPro" id="IPR000629">
    <property type="entry name" value="RNA-helicase_DEAD-box_CS"/>
</dbReference>
<dbReference type="FunFam" id="3.40.50.300:FF:000865">
    <property type="entry name" value="ATP-dependent RNA helicase DDX54"/>
    <property type="match status" value="1"/>
</dbReference>
<dbReference type="AlphaFoldDB" id="A0A8H7UM09"/>
<evidence type="ECO:0000313" key="17">
    <source>
        <dbReference type="EMBL" id="KAG2186697.1"/>
    </source>
</evidence>
<feature type="short sequence motif" description="Q motif" evidence="12">
    <location>
        <begin position="168"/>
        <end position="196"/>
    </location>
</feature>
<dbReference type="Pfam" id="PF08147">
    <property type="entry name" value="DBP10CT"/>
    <property type="match status" value="1"/>
</dbReference>
<evidence type="ECO:0000256" key="7">
    <source>
        <dbReference type="ARBA" id="ARBA00022806"/>
    </source>
</evidence>
<dbReference type="GO" id="GO:0005524">
    <property type="term" value="F:ATP binding"/>
    <property type="evidence" value="ECO:0007669"/>
    <property type="project" value="UniProtKB-KW"/>
</dbReference>
<evidence type="ECO:0000259" key="15">
    <source>
        <dbReference type="PROSITE" id="PS51194"/>
    </source>
</evidence>
<dbReference type="Pfam" id="PF00271">
    <property type="entry name" value="Helicase_C"/>
    <property type="match status" value="1"/>
</dbReference>
<feature type="domain" description="Helicase ATP-binding" evidence="14">
    <location>
        <begin position="199"/>
        <end position="371"/>
    </location>
</feature>
<keyword evidence="5" id="KW-0547">Nucleotide-binding</keyword>
<feature type="domain" description="DEAD-box RNA helicase Q" evidence="16">
    <location>
        <begin position="168"/>
        <end position="196"/>
    </location>
</feature>
<evidence type="ECO:0000256" key="8">
    <source>
        <dbReference type="ARBA" id="ARBA00022840"/>
    </source>
</evidence>
<feature type="region of interest" description="Disordered" evidence="13">
    <location>
        <begin position="891"/>
        <end position="1003"/>
    </location>
</feature>
<dbReference type="GO" id="GO:0003724">
    <property type="term" value="F:RNA helicase activity"/>
    <property type="evidence" value="ECO:0007669"/>
    <property type="project" value="UniProtKB-EC"/>
</dbReference>
<feature type="compositionally biased region" description="Basic residues" evidence="13">
    <location>
        <begin position="988"/>
        <end position="1003"/>
    </location>
</feature>
<dbReference type="InterPro" id="IPR001650">
    <property type="entry name" value="Helicase_C-like"/>
</dbReference>
<keyword evidence="9" id="KW-0694">RNA-binding</keyword>
<dbReference type="EMBL" id="JAEPRA010000004">
    <property type="protein sequence ID" value="KAG2186697.1"/>
    <property type="molecule type" value="Genomic_DNA"/>
</dbReference>
<comment type="subcellular location">
    <subcellularLocation>
        <location evidence="2">Nucleus</location>
        <location evidence="2">Nucleolus</location>
    </subcellularLocation>
</comment>
<dbReference type="SMART" id="SM00487">
    <property type="entry name" value="DEXDc"/>
    <property type="match status" value="1"/>
</dbReference>
<dbReference type="InterPro" id="IPR011545">
    <property type="entry name" value="DEAD/DEAH_box_helicase_dom"/>
</dbReference>
<dbReference type="PROSITE" id="PS51192">
    <property type="entry name" value="HELICASE_ATP_BIND_1"/>
    <property type="match status" value="1"/>
</dbReference>
<sequence>MAAKRKVPTKKGKVTSFKSEDKKSFSKGKQHGSKIGKKNVEEKPVSATQAKKKEFQAKRYNKKTKKTEKDEEDSDFEVVPNNATKPSKFVASNAAKTDYNSGDDSDDDGAIDMFGSAGTKPAKGDLEHTEDGDDAVDGEDQVSDNSDDDDKFIAAENLIANRKKKKSGGFQSMGLSQNVFKAISHKGFKVPTPIQRKCVPIIMEGDDVVGMARTGSGKTAAFLIPMLEKLKTHSAKVGARAIVLSPSRELALQTQKVAKELGKYTDLRSCIIVGGDSLEEQFAMIASNPDIIIATPGRLLHLIVEMNLDIKTVEYVVFDEADRLFEMGFAVQLHEILSRLPQSRQTLLFSATLPKLLVDFAKAGLQDPTLVRLDVDTKISKDLEMAFFNIKQQEKEAALLYILRNVIKLSKTTPYAADTYDENDKKKKKFKKPVNMGDLHQTIVFASTKHHVEYLANLLMMVGYQVSYVYGTLDQTARHIQINNFRNGISNIMVVTDVAARGIDIPILENVINYDFVDSSKVFIHRVGRAARAGRRGWAYSLITPEELPYLMDLQLFLSRKLVCGNTEANEKGYDFTSDIIMGSIPRELIDDDSEWVRSRVASDAELTGHQQTAINGYKLYCRTRPSAAAESYTRAKEFLKSLNIKDPHPLVVGDLNTASQQSRSALLSSITNFRPQETIFEVGQRGTRKTSEATMVMRSRRKAVAKVIDAHKSRQAEKNQDMLDTFTGPETNGNGDEADTHVNLGGDVGDEELMNTFKMTDDKPVRKYQPVMPSTKSKKPASFKDSEFYMSYTQADANTEKGYSMNSSGNFAEQAAKASLDLVGDERDTMTQKKNQLRWDTKKKKFVQGTGIGSDNKKMIRTESGALISASFKSGRFDDWSKKTKLAIPRTGEQELSTAKNKMGQKRYRHTATQEAKPLDPRAMDYEHKLKKRKRQEQEDPSADSRPDKKTGLGTKRVGTMKNARNELKGTDQIRRDRAQKEQRREKNARHSKKGGKKGGRR</sequence>
<reference evidence="17" key="1">
    <citation type="submission" date="2020-12" db="EMBL/GenBank/DDBJ databases">
        <title>Metabolic potential, ecology and presence of endohyphal bacteria is reflected in genomic diversity of Mucoromycotina.</title>
        <authorList>
            <person name="Muszewska A."/>
            <person name="Okrasinska A."/>
            <person name="Steczkiewicz K."/>
            <person name="Drgas O."/>
            <person name="Orlowska M."/>
            <person name="Perlinska-Lenart U."/>
            <person name="Aleksandrzak-Piekarczyk T."/>
            <person name="Szatraj K."/>
            <person name="Zielenkiewicz U."/>
            <person name="Pilsyk S."/>
            <person name="Malc E."/>
            <person name="Mieczkowski P."/>
            <person name="Kruszewska J.S."/>
            <person name="Biernat P."/>
            <person name="Pawlowska J."/>
        </authorList>
    </citation>
    <scope>NUCLEOTIDE SEQUENCE</scope>
    <source>
        <strain evidence="17">WA0000051536</strain>
    </source>
</reference>
<keyword evidence="8" id="KW-0067">ATP-binding</keyword>
<feature type="compositionally biased region" description="Basic residues" evidence="13">
    <location>
        <begin position="25"/>
        <end position="37"/>
    </location>
</feature>
<evidence type="ECO:0000256" key="4">
    <source>
        <dbReference type="ARBA" id="ARBA00012552"/>
    </source>
</evidence>
<dbReference type="GO" id="GO:0016787">
    <property type="term" value="F:hydrolase activity"/>
    <property type="evidence" value="ECO:0007669"/>
    <property type="project" value="UniProtKB-KW"/>
</dbReference>
<feature type="compositionally biased region" description="Basic and acidic residues" evidence="13">
    <location>
        <begin position="918"/>
        <end position="929"/>
    </location>
</feature>
<evidence type="ECO:0000256" key="6">
    <source>
        <dbReference type="ARBA" id="ARBA00022801"/>
    </source>
</evidence>
<dbReference type="CDD" id="cd18787">
    <property type="entry name" value="SF2_C_DEAD"/>
    <property type="match status" value="1"/>
</dbReference>
<protein>
    <recommendedName>
        <fullName evidence="4">RNA helicase</fullName>
        <ecNumber evidence="4">3.6.4.13</ecNumber>
    </recommendedName>
</protein>
<dbReference type="InterPro" id="IPR050079">
    <property type="entry name" value="DEAD_box_RNA_helicase"/>
</dbReference>
<comment type="catalytic activity">
    <reaction evidence="11">
        <text>ATP + H2O = ADP + phosphate + H(+)</text>
        <dbReference type="Rhea" id="RHEA:13065"/>
        <dbReference type="ChEBI" id="CHEBI:15377"/>
        <dbReference type="ChEBI" id="CHEBI:15378"/>
        <dbReference type="ChEBI" id="CHEBI:30616"/>
        <dbReference type="ChEBI" id="CHEBI:43474"/>
        <dbReference type="ChEBI" id="CHEBI:456216"/>
        <dbReference type="EC" id="3.6.4.13"/>
    </reaction>
</comment>
<evidence type="ECO:0000259" key="16">
    <source>
        <dbReference type="PROSITE" id="PS51195"/>
    </source>
</evidence>
<proteinExistence type="inferred from homology"/>
<feature type="compositionally biased region" description="Basic residues" evidence="13">
    <location>
        <begin position="1"/>
        <end position="13"/>
    </location>
</feature>
<evidence type="ECO:0000259" key="14">
    <source>
        <dbReference type="PROSITE" id="PS51192"/>
    </source>
</evidence>
<organism evidence="17 18">
    <name type="scientific">Umbelopsis vinacea</name>
    <dbReference type="NCBI Taxonomy" id="44442"/>
    <lineage>
        <taxon>Eukaryota</taxon>
        <taxon>Fungi</taxon>
        <taxon>Fungi incertae sedis</taxon>
        <taxon>Mucoromycota</taxon>
        <taxon>Mucoromycotina</taxon>
        <taxon>Umbelopsidomycetes</taxon>
        <taxon>Umbelopsidales</taxon>
        <taxon>Umbelopsidaceae</taxon>
        <taxon>Umbelopsis</taxon>
    </lineage>
</organism>
<gene>
    <name evidence="17" type="ORF">INT44_002923</name>
</gene>
<dbReference type="PROSITE" id="PS00039">
    <property type="entry name" value="DEAD_ATP_HELICASE"/>
    <property type="match status" value="1"/>
</dbReference>
<dbReference type="GO" id="GO:0005829">
    <property type="term" value="C:cytosol"/>
    <property type="evidence" value="ECO:0007669"/>
    <property type="project" value="TreeGrafter"/>
</dbReference>
<feature type="compositionally biased region" description="Acidic residues" evidence="13">
    <location>
        <begin position="130"/>
        <end position="150"/>
    </location>
</feature>
<keyword evidence="7" id="KW-0347">Helicase</keyword>
<dbReference type="InterPro" id="IPR012541">
    <property type="entry name" value="DBP10_C"/>
</dbReference>
<comment type="caution">
    <text evidence="17">The sequence shown here is derived from an EMBL/GenBank/DDBJ whole genome shotgun (WGS) entry which is preliminary data.</text>
</comment>
<evidence type="ECO:0000256" key="9">
    <source>
        <dbReference type="ARBA" id="ARBA00022884"/>
    </source>
</evidence>
<dbReference type="OrthoDB" id="1191041at2759"/>
<dbReference type="SUPFAM" id="SSF52540">
    <property type="entry name" value="P-loop containing nucleoside triphosphate hydrolases"/>
    <property type="match status" value="2"/>
</dbReference>
<dbReference type="PANTHER" id="PTHR47959:SF8">
    <property type="entry name" value="RNA HELICASE"/>
    <property type="match status" value="1"/>
</dbReference>
<comment type="function">
    <text evidence="1">ATP-binding RNA helicase involved in the biogenesis of 60S ribosomal subunits and is required for the normal formation of 25S and 5.8S rRNAs.</text>
</comment>
<dbReference type="SMART" id="SM00490">
    <property type="entry name" value="HELICc"/>
    <property type="match status" value="1"/>
</dbReference>